<evidence type="ECO:0000313" key="2">
    <source>
        <dbReference type="EMBL" id="KOX79631.1"/>
    </source>
</evidence>
<keyword evidence="3" id="KW-1185">Reference proteome</keyword>
<dbReference type="InterPro" id="IPR029071">
    <property type="entry name" value="Ubiquitin-like_domsf"/>
</dbReference>
<dbReference type="GO" id="GO:0016579">
    <property type="term" value="P:protein deubiquitination"/>
    <property type="evidence" value="ECO:0007669"/>
    <property type="project" value="InterPro"/>
</dbReference>
<dbReference type="EMBL" id="KQ435711">
    <property type="protein sequence ID" value="KOX79631.1"/>
    <property type="molecule type" value="Genomic_DNA"/>
</dbReference>
<dbReference type="GO" id="GO:0004197">
    <property type="term" value="F:cysteine-type endopeptidase activity"/>
    <property type="evidence" value="ECO:0007669"/>
    <property type="project" value="InterPro"/>
</dbReference>
<keyword evidence="2" id="KW-0378">Hydrolase</keyword>
<evidence type="ECO:0000313" key="3">
    <source>
        <dbReference type="Proteomes" id="UP000053105"/>
    </source>
</evidence>
<evidence type="ECO:0000256" key="1">
    <source>
        <dbReference type="SAM" id="MobiDB-lite"/>
    </source>
</evidence>
<gene>
    <name evidence="2" type="ORF">WN51_02897</name>
</gene>
<dbReference type="SUPFAM" id="SSF54236">
    <property type="entry name" value="Ubiquitin-like"/>
    <property type="match status" value="1"/>
</dbReference>
<dbReference type="InterPro" id="IPR044743">
    <property type="entry name" value="Ubl_USP48"/>
</dbReference>
<feature type="region of interest" description="Disordered" evidence="1">
    <location>
        <begin position="125"/>
        <end position="159"/>
    </location>
</feature>
<dbReference type="GO" id="GO:0004843">
    <property type="term" value="F:cysteine-type deubiquitinase activity"/>
    <property type="evidence" value="ECO:0007669"/>
    <property type="project" value="InterPro"/>
</dbReference>
<dbReference type="Proteomes" id="UP000053105">
    <property type="component" value="Unassembled WGS sequence"/>
</dbReference>
<proteinExistence type="predicted"/>
<sequence>MRAGAGCRLQMAAAWGLGKYAEVFSKTPPIGIRNGPLLCEPHKGFLYSPTVNNELPKEMFSDDQCAYLAGFFKALSIIGDARCRRSARASGTTPGSGEQLPGKKLEPVRGKKFLICGIIKGDGAKTTTDSTPLSENREFHLASTPHRRSTATPPPRDRRPYTIITAEEWAKLMQFYDVDYPIIIKKVNSDFQTEPAFCARSLARSQQRLKYDRATIYIKCVEDNEDTKPENDLEVVAKKPKMENTRPSRTRRNLKGSHELKVSSEITLKELKLMTMQICGAGPYDQHLMLGEHELTDHSQSLAALGIFPGALLTLKNDTFVAENEADVTSDVNNPESIFPEKGFKGE</sequence>
<dbReference type="CDD" id="cd01795">
    <property type="entry name" value="Ubl_USP48"/>
    <property type="match status" value="1"/>
</dbReference>
<dbReference type="STRING" id="166423.A0A0N0BJT9"/>
<organism evidence="2 3">
    <name type="scientific">Melipona quadrifasciata</name>
    <dbReference type="NCBI Taxonomy" id="166423"/>
    <lineage>
        <taxon>Eukaryota</taxon>
        <taxon>Metazoa</taxon>
        <taxon>Ecdysozoa</taxon>
        <taxon>Arthropoda</taxon>
        <taxon>Hexapoda</taxon>
        <taxon>Insecta</taxon>
        <taxon>Pterygota</taxon>
        <taxon>Neoptera</taxon>
        <taxon>Endopterygota</taxon>
        <taxon>Hymenoptera</taxon>
        <taxon>Apocrita</taxon>
        <taxon>Aculeata</taxon>
        <taxon>Apoidea</taxon>
        <taxon>Anthophila</taxon>
        <taxon>Apidae</taxon>
        <taxon>Melipona</taxon>
    </lineage>
</organism>
<dbReference type="Gene3D" id="3.10.20.90">
    <property type="entry name" value="Phosphatidylinositol 3-kinase Catalytic Subunit, Chain A, domain 1"/>
    <property type="match status" value="1"/>
</dbReference>
<accession>A0A0N0BJT9</accession>
<feature type="compositionally biased region" description="Polar residues" evidence="1">
    <location>
        <begin position="125"/>
        <end position="134"/>
    </location>
</feature>
<name>A0A0N0BJT9_9HYME</name>
<dbReference type="OrthoDB" id="289038at2759"/>
<protein>
    <submittedName>
        <fullName evidence="2">Ubiquitin carboxyl-terminal hydrolase 48</fullName>
    </submittedName>
</protein>
<dbReference type="AlphaFoldDB" id="A0A0N0BJT9"/>
<reference evidence="2 3" key="1">
    <citation type="submission" date="2015-07" db="EMBL/GenBank/DDBJ databases">
        <title>The genome of Melipona quadrifasciata.</title>
        <authorList>
            <person name="Pan H."/>
            <person name="Kapheim K."/>
        </authorList>
    </citation>
    <scope>NUCLEOTIDE SEQUENCE [LARGE SCALE GENOMIC DNA]</scope>
    <source>
        <strain evidence="2">0111107301</strain>
        <tissue evidence="2">Whole body</tissue>
    </source>
</reference>